<keyword evidence="2" id="KW-1185">Reference proteome</keyword>
<gene>
    <name evidence="1" type="ORF">FKW44_011713</name>
</gene>
<reference evidence="2" key="1">
    <citation type="submission" date="2021-01" db="EMBL/GenBank/DDBJ databases">
        <title>Caligus Genome Assembly.</title>
        <authorList>
            <person name="Gallardo-Escarate C."/>
        </authorList>
    </citation>
    <scope>NUCLEOTIDE SEQUENCE [LARGE SCALE GENOMIC DNA]</scope>
</reference>
<accession>A0A7T8HID8</accession>
<proteinExistence type="predicted"/>
<dbReference type="Proteomes" id="UP000595437">
    <property type="component" value="Chromosome 7"/>
</dbReference>
<name>A0A7T8HID8_CALRO</name>
<sequence length="60" mass="6355">MRAGYQPKASESRAGVKTSTSSLMLKLCVPGWLGAGGSSGRYSFESLYVLSLVVLEVLDT</sequence>
<evidence type="ECO:0000313" key="2">
    <source>
        <dbReference type="Proteomes" id="UP000595437"/>
    </source>
</evidence>
<dbReference type="AlphaFoldDB" id="A0A7T8HID8"/>
<evidence type="ECO:0000313" key="1">
    <source>
        <dbReference type="EMBL" id="QQP50644.1"/>
    </source>
</evidence>
<protein>
    <submittedName>
        <fullName evidence="1">Uncharacterized protein</fullName>
    </submittedName>
</protein>
<organism evidence="1 2">
    <name type="scientific">Caligus rogercresseyi</name>
    <name type="common">Sea louse</name>
    <dbReference type="NCBI Taxonomy" id="217165"/>
    <lineage>
        <taxon>Eukaryota</taxon>
        <taxon>Metazoa</taxon>
        <taxon>Ecdysozoa</taxon>
        <taxon>Arthropoda</taxon>
        <taxon>Crustacea</taxon>
        <taxon>Multicrustacea</taxon>
        <taxon>Hexanauplia</taxon>
        <taxon>Copepoda</taxon>
        <taxon>Siphonostomatoida</taxon>
        <taxon>Caligidae</taxon>
        <taxon>Caligus</taxon>
    </lineage>
</organism>
<dbReference type="EMBL" id="CP045896">
    <property type="protein sequence ID" value="QQP50644.1"/>
    <property type="molecule type" value="Genomic_DNA"/>
</dbReference>